<keyword evidence="3 6" id="KW-0645">Protease</keyword>
<dbReference type="AlphaFoldDB" id="A0A4R7AXT1"/>
<dbReference type="GO" id="GO:0016805">
    <property type="term" value="F:dipeptidase activity"/>
    <property type="evidence" value="ECO:0007669"/>
    <property type="project" value="UniProtKB-KW"/>
</dbReference>
<comment type="catalytic activity">
    <reaction evidence="1">
        <text>an L-aminoacyl-L-amino acid + H2O = 2 an L-alpha-amino acid</text>
        <dbReference type="Rhea" id="RHEA:48940"/>
        <dbReference type="ChEBI" id="CHEBI:15377"/>
        <dbReference type="ChEBI" id="CHEBI:59869"/>
        <dbReference type="ChEBI" id="CHEBI:77460"/>
        <dbReference type="EC" id="3.4.13.19"/>
    </reaction>
</comment>
<dbReference type="PANTHER" id="PTHR12994:SF17">
    <property type="entry name" value="LD30995P"/>
    <property type="match status" value="1"/>
</dbReference>
<evidence type="ECO:0000256" key="4">
    <source>
        <dbReference type="ARBA" id="ARBA00022801"/>
    </source>
</evidence>
<proteinExistence type="inferred from homology"/>
<dbReference type="OrthoDB" id="5147328at2"/>
<comment type="caution">
    <text evidence="8">The sequence shown here is derived from an EMBL/GenBank/DDBJ whole genome shotgun (WGS) entry which is preliminary data.</text>
</comment>
<evidence type="ECO:0000313" key="9">
    <source>
        <dbReference type="Proteomes" id="UP000295611"/>
    </source>
</evidence>
<accession>A0A4R7AXT1</accession>
<dbReference type="GO" id="GO:0070004">
    <property type="term" value="F:cysteine-type exopeptidase activity"/>
    <property type="evidence" value="ECO:0007669"/>
    <property type="project" value="InterPro"/>
</dbReference>
<gene>
    <name evidence="8" type="ORF">DFP86_11673</name>
</gene>
<dbReference type="RefSeq" id="WP_133683543.1">
    <property type="nucleotide sequence ID" value="NZ_SNZP01000016.1"/>
</dbReference>
<dbReference type="EMBL" id="SNZP01000016">
    <property type="protein sequence ID" value="TDR72508.1"/>
    <property type="molecule type" value="Genomic_DNA"/>
</dbReference>
<evidence type="ECO:0000256" key="6">
    <source>
        <dbReference type="RuleBase" id="RU364089"/>
    </source>
</evidence>
<sequence length="496" mass="54911">MHGKRTLSLLGAAVLATFATDYSMACSSVVVGKNASADGAIIISRNEDYYINNWNKKLVIHPRRDTDKGEMISFKNGLKVPAPQTMLRYTGLTDWNGDTTAADGPYEERGVNEFNLAISATNSMDVNDAAKKADPLVDSGVIEADIPSFVLPIAKNAREAVMLLGKVVSEQGAGEGNGILLADTKEVWYMEIGSGHHWIAVKVPQDKYLFVANGMRIHDVNLNDRENVLSSAGLAEFVGKNKLLDHVDVQHFNFAKAFGTIGDRYNVDREWLGQHMLTPSLSQKTRQDQYPLFLTPDRKITVAEIGNVLRAGFKGTELEKIKDAERPMGVDRTIETHVFELRADMPKELQVLTWQAFGSPASAVFMPMYENAMKEVPSALRLGTEVYENQSAYWAFRANSTLAQTNPGKYASVLAGWQSHIEGTFQEQQASVDSMLKKLYARNPDAALGFANQWSNGNVLWAVQSARDVFQSLMTDMTKSTEKKYTPAELEKIKAL</sequence>
<evidence type="ECO:0000256" key="3">
    <source>
        <dbReference type="ARBA" id="ARBA00022670"/>
    </source>
</evidence>
<dbReference type="NCBIfam" id="NF033678">
    <property type="entry name" value="C69_fam_dipept"/>
    <property type="match status" value="1"/>
</dbReference>
<keyword evidence="9" id="KW-1185">Reference proteome</keyword>
<keyword evidence="4 6" id="KW-0378">Hydrolase</keyword>
<comment type="similarity">
    <text evidence="2 6">Belongs to the peptidase C69 family.</text>
</comment>
<dbReference type="Gene3D" id="3.60.60.10">
    <property type="entry name" value="Penicillin V Acylase, Chain A"/>
    <property type="match status" value="1"/>
</dbReference>
<feature type="signal peptide" evidence="7">
    <location>
        <begin position="1"/>
        <end position="25"/>
    </location>
</feature>
<evidence type="ECO:0000256" key="1">
    <source>
        <dbReference type="ARBA" id="ARBA00001670"/>
    </source>
</evidence>
<name>A0A4R7AXT1_9NEIS</name>
<protein>
    <recommendedName>
        <fullName evidence="6">Dipeptidase</fullName>
        <ecNumber evidence="6">3.4.-.-</ecNumber>
    </recommendedName>
</protein>
<dbReference type="PANTHER" id="PTHR12994">
    <property type="entry name" value="SECERNIN"/>
    <property type="match status" value="1"/>
</dbReference>
<keyword evidence="5 6" id="KW-0224">Dipeptidase</keyword>
<dbReference type="EC" id="3.4.-.-" evidence="6"/>
<dbReference type="InterPro" id="IPR005322">
    <property type="entry name" value="Peptidase_C69"/>
</dbReference>
<dbReference type="GO" id="GO:0006508">
    <property type="term" value="P:proteolysis"/>
    <property type="evidence" value="ECO:0007669"/>
    <property type="project" value="UniProtKB-KW"/>
</dbReference>
<evidence type="ECO:0000256" key="2">
    <source>
        <dbReference type="ARBA" id="ARBA00007225"/>
    </source>
</evidence>
<dbReference type="Pfam" id="PF03577">
    <property type="entry name" value="Peptidase_C69"/>
    <property type="match status" value="1"/>
</dbReference>
<dbReference type="InterPro" id="IPR047804">
    <property type="entry name" value="C69_dipept_A-like"/>
</dbReference>
<feature type="chain" id="PRO_5020353502" description="Dipeptidase" evidence="7">
    <location>
        <begin position="26"/>
        <end position="496"/>
    </location>
</feature>
<evidence type="ECO:0000313" key="8">
    <source>
        <dbReference type="EMBL" id="TDR72508.1"/>
    </source>
</evidence>
<organism evidence="8 9">
    <name type="scientific">Paludibacterium purpuratum</name>
    <dbReference type="NCBI Taxonomy" id="1144873"/>
    <lineage>
        <taxon>Bacteria</taxon>
        <taxon>Pseudomonadati</taxon>
        <taxon>Pseudomonadota</taxon>
        <taxon>Betaproteobacteria</taxon>
        <taxon>Neisseriales</taxon>
        <taxon>Chromobacteriaceae</taxon>
        <taxon>Paludibacterium</taxon>
    </lineage>
</organism>
<evidence type="ECO:0000256" key="7">
    <source>
        <dbReference type="SAM" id="SignalP"/>
    </source>
</evidence>
<keyword evidence="7" id="KW-0732">Signal</keyword>
<dbReference type="Proteomes" id="UP000295611">
    <property type="component" value="Unassembled WGS sequence"/>
</dbReference>
<reference evidence="8 9" key="1">
    <citation type="submission" date="2019-03" db="EMBL/GenBank/DDBJ databases">
        <title>Genomic Encyclopedia of Type Strains, Phase III (KMG-III): the genomes of soil and plant-associated and newly described type strains.</title>
        <authorList>
            <person name="Whitman W."/>
        </authorList>
    </citation>
    <scope>NUCLEOTIDE SEQUENCE [LARGE SCALE GENOMIC DNA]</scope>
    <source>
        <strain evidence="8 9">CECT 8976</strain>
    </source>
</reference>
<evidence type="ECO:0000256" key="5">
    <source>
        <dbReference type="ARBA" id="ARBA00022997"/>
    </source>
</evidence>